<dbReference type="OrthoDB" id="13610at2"/>
<dbReference type="Pfam" id="PF12680">
    <property type="entry name" value="SnoaL_2"/>
    <property type="match status" value="1"/>
</dbReference>
<comment type="caution">
    <text evidence="2">The sequence shown here is derived from an EMBL/GenBank/DDBJ whole genome shotgun (WGS) entry which is preliminary data.</text>
</comment>
<evidence type="ECO:0000313" key="2">
    <source>
        <dbReference type="EMBL" id="SOE88786.1"/>
    </source>
</evidence>
<dbReference type="SUPFAM" id="SSF54427">
    <property type="entry name" value="NTF2-like"/>
    <property type="match status" value="1"/>
</dbReference>
<name>A0A7Z7IDL9_9BURK</name>
<organism evidence="2 3">
    <name type="scientific">Caballeronia arationis</name>
    <dbReference type="NCBI Taxonomy" id="1777142"/>
    <lineage>
        <taxon>Bacteria</taxon>
        <taxon>Pseudomonadati</taxon>
        <taxon>Pseudomonadota</taxon>
        <taxon>Betaproteobacteria</taxon>
        <taxon>Burkholderiales</taxon>
        <taxon>Burkholderiaceae</taxon>
        <taxon>Caballeronia</taxon>
    </lineage>
</organism>
<proteinExistence type="predicted"/>
<feature type="domain" description="SnoaL-like" evidence="1">
    <location>
        <begin position="17"/>
        <end position="120"/>
    </location>
</feature>
<dbReference type="Proteomes" id="UP000219522">
    <property type="component" value="Unassembled WGS sequence"/>
</dbReference>
<dbReference type="Gene3D" id="3.10.450.50">
    <property type="match status" value="1"/>
</dbReference>
<protein>
    <submittedName>
        <fullName evidence="2">SnoaL-like domain-containing protein</fullName>
    </submittedName>
</protein>
<reference evidence="2 3" key="1">
    <citation type="submission" date="2017-09" db="EMBL/GenBank/DDBJ databases">
        <authorList>
            <person name="Varghese N."/>
            <person name="Submissions S."/>
        </authorList>
    </citation>
    <scope>NUCLEOTIDE SEQUENCE [LARGE SCALE GENOMIC DNA]</scope>
    <source>
        <strain evidence="2 3">OK806</strain>
    </source>
</reference>
<dbReference type="RefSeq" id="WP_062635455.1">
    <property type="nucleotide sequence ID" value="NZ_FCOG02000015.1"/>
</dbReference>
<dbReference type="InterPro" id="IPR032710">
    <property type="entry name" value="NTF2-like_dom_sf"/>
</dbReference>
<dbReference type="InterPro" id="IPR037401">
    <property type="entry name" value="SnoaL-like"/>
</dbReference>
<sequence length="142" mass="15445">MSDTLSQTPAVTASTLAAFSDAFNRHDADALMTFMTEDCVFDAAGGNDIHGTRFTGRAAVKAAFEAVFRTFPDAHWGQGRHYVAGERGVSEWVFTGTHAEGWRIEAEGCDLFEFRDGLIAVKRAFRKERPKQSAAAQPSAAV</sequence>
<gene>
    <name evidence="2" type="ORF">SAMN05446927_7409</name>
</gene>
<accession>A0A7Z7IDL9</accession>
<evidence type="ECO:0000259" key="1">
    <source>
        <dbReference type="Pfam" id="PF12680"/>
    </source>
</evidence>
<dbReference type="EMBL" id="OCSU01000003">
    <property type="protein sequence ID" value="SOE88786.1"/>
    <property type="molecule type" value="Genomic_DNA"/>
</dbReference>
<keyword evidence="3" id="KW-1185">Reference proteome</keyword>
<evidence type="ECO:0000313" key="3">
    <source>
        <dbReference type="Proteomes" id="UP000219522"/>
    </source>
</evidence>
<dbReference type="AlphaFoldDB" id="A0A7Z7IDL9"/>